<comment type="similarity">
    <text evidence="2">Belongs to the TsaE family.</text>
</comment>
<dbReference type="EMBL" id="CP018092">
    <property type="protein sequence ID" value="ATS19164.1"/>
    <property type="molecule type" value="Genomic_DNA"/>
</dbReference>
<evidence type="ECO:0000256" key="7">
    <source>
        <dbReference type="ARBA" id="ARBA00022741"/>
    </source>
</evidence>
<dbReference type="Pfam" id="PF02367">
    <property type="entry name" value="TsaE"/>
    <property type="match status" value="1"/>
</dbReference>
<name>A0A2D2Q3R6_PARLV</name>
<organism evidence="11 12">
    <name type="scientific">Parathermosynechococcus lividus PCC 6715</name>
    <dbReference type="NCBI Taxonomy" id="1917166"/>
    <lineage>
        <taxon>Bacteria</taxon>
        <taxon>Bacillati</taxon>
        <taxon>Cyanobacteriota</taxon>
        <taxon>Cyanophyceae</taxon>
        <taxon>Acaryochloridales</taxon>
        <taxon>Thermosynechococcaceae</taxon>
        <taxon>Parathermosynechococcus</taxon>
    </lineage>
</organism>
<evidence type="ECO:0000256" key="5">
    <source>
        <dbReference type="ARBA" id="ARBA00022694"/>
    </source>
</evidence>
<dbReference type="Gene3D" id="3.40.50.300">
    <property type="entry name" value="P-loop containing nucleotide triphosphate hydrolases"/>
    <property type="match status" value="1"/>
</dbReference>
<dbReference type="GO" id="GO:0005737">
    <property type="term" value="C:cytoplasm"/>
    <property type="evidence" value="ECO:0007669"/>
    <property type="project" value="UniProtKB-SubCell"/>
</dbReference>
<dbReference type="KEGG" id="slw:BRW62_10890"/>
<dbReference type="NCBIfam" id="TIGR00150">
    <property type="entry name" value="T6A_YjeE"/>
    <property type="match status" value="1"/>
</dbReference>
<keyword evidence="12" id="KW-1185">Reference proteome</keyword>
<accession>A0A2D2Q3R6</accession>
<dbReference type="GO" id="GO:0002949">
    <property type="term" value="P:tRNA threonylcarbamoyladenosine modification"/>
    <property type="evidence" value="ECO:0007669"/>
    <property type="project" value="InterPro"/>
</dbReference>
<dbReference type="Proteomes" id="UP000231057">
    <property type="component" value="Chromosome"/>
</dbReference>
<dbReference type="GO" id="GO:0005524">
    <property type="term" value="F:ATP binding"/>
    <property type="evidence" value="ECO:0007669"/>
    <property type="project" value="UniProtKB-KW"/>
</dbReference>
<evidence type="ECO:0000313" key="11">
    <source>
        <dbReference type="EMBL" id="ATS19164.1"/>
    </source>
</evidence>
<evidence type="ECO:0000256" key="3">
    <source>
        <dbReference type="ARBA" id="ARBA00019010"/>
    </source>
</evidence>
<dbReference type="InterPro" id="IPR027417">
    <property type="entry name" value="P-loop_NTPase"/>
</dbReference>
<evidence type="ECO:0000256" key="6">
    <source>
        <dbReference type="ARBA" id="ARBA00022723"/>
    </source>
</evidence>
<sequence>MVNEVGVFTLAELQALAHRWGQHLPSGTTLLLVGALGAGKTTFVQALGAGLGITDVIQSPTFTLLQEYPEGRVPLYHFDLYRLSAADVSELAPQRYWYGEEVELGIVAIEWPDRLPQWPTDYLKLELQRQGDRTHLALTAVGAATVLLPMCLNR</sequence>
<evidence type="ECO:0000256" key="10">
    <source>
        <dbReference type="ARBA" id="ARBA00032441"/>
    </source>
</evidence>
<dbReference type="RefSeq" id="WP_099799501.1">
    <property type="nucleotide sequence ID" value="NZ_CP018092.1"/>
</dbReference>
<reference evidence="12" key="2">
    <citation type="journal article" date="2022" name="Front. Microbiol.">
        <title>Comparative Genomic Analysis Revealed Distinct Molecular Components and Organization of CO2-Concentrating Mechanism in Thermophilic Cyanobacteria.</title>
        <authorList>
            <person name="Tang J."/>
            <person name="Zhou H."/>
            <person name="Yao D."/>
            <person name="Riaz S."/>
            <person name="You D."/>
            <person name="Klepacz-Smolka A."/>
            <person name="Daroch M."/>
        </authorList>
    </citation>
    <scope>NUCLEOTIDE SEQUENCE [LARGE SCALE GENOMIC DNA]</scope>
    <source>
        <strain evidence="12">PCC 6715</strain>
    </source>
</reference>
<dbReference type="GO" id="GO:0016740">
    <property type="term" value="F:transferase activity"/>
    <property type="evidence" value="ECO:0007669"/>
    <property type="project" value="UniProtKB-KW"/>
</dbReference>
<keyword evidence="8" id="KW-0067">ATP-binding</keyword>
<keyword evidence="9" id="KW-0460">Magnesium</keyword>
<evidence type="ECO:0000256" key="9">
    <source>
        <dbReference type="ARBA" id="ARBA00022842"/>
    </source>
</evidence>
<gene>
    <name evidence="11" type="ORF">BRW62_10890</name>
</gene>
<keyword evidence="6" id="KW-0479">Metal-binding</keyword>
<evidence type="ECO:0000313" key="12">
    <source>
        <dbReference type="Proteomes" id="UP000231057"/>
    </source>
</evidence>
<proteinExistence type="inferred from homology"/>
<keyword evidence="5" id="KW-0819">tRNA processing</keyword>
<evidence type="ECO:0000256" key="8">
    <source>
        <dbReference type="ARBA" id="ARBA00022840"/>
    </source>
</evidence>
<keyword evidence="7" id="KW-0547">Nucleotide-binding</keyword>
<dbReference type="AlphaFoldDB" id="A0A2D2Q3R6"/>
<protein>
    <recommendedName>
        <fullName evidence="3">tRNA threonylcarbamoyladenosine biosynthesis protein TsaE</fullName>
    </recommendedName>
    <alternativeName>
        <fullName evidence="10">t(6)A37 threonylcarbamoyladenosine biosynthesis protein TsaE</fullName>
    </alternativeName>
</protein>
<evidence type="ECO:0000256" key="4">
    <source>
        <dbReference type="ARBA" id="ARBA00022490"/>
    </source>
</evidence>
<evidence type="ECO:0000256" key="2">
    <source>
        <dbReference type="ARBA" id="ARBA00007599"/>
    </source>
</evidence>
<dbReference type="SUPFAM" id="SSF52540">
    <property type="entry name" value="P-loop containing nucleoside triphosphate hydrolases"/>
    <property type="match status" value="1"/>
</dbReference>
<dbReference type="PANTHER" id="PTHR33540:SF2">
    <property type="entry name" value="TRNA THREONYLCARBAMOYLADENOSINE BIOSYNTHESIS PROTEIN TSAE"/>
    <property type="match status" value="1"/>
</dbReference>
<keyword evidence="11" id="KW-0808">Transferase</keyword>
<dbReference type="GO" id="GO:0046872">
    <property type="term" value="F:metal ion binding"/>
    <property type="evidence" value="ECO:0007669"/>
    <property type="project" value="UniProtKB-KW"/>
</dbReference>
<dbReference type="PANTHER" id="PTHR33540">
    <property type="entry name" value="TRNA THREONYLCARBAMOYLADENOSINE BIOSYNTHESIS PROTEIN TSAE"/>
    <property type="match status" value="1"/>
</dbReference>
<reference evidence="11 12" key="1">
    <citation type="submission" date="2016-11" db="EMBL/GenBank/DDBJ databases">
        <title>Complete genome sequence of thermophilic cyanobacteria strain Synechococcus sp. PCC6715.</title>
        <authorList>
            <person name="Tang J."/>
            <person name="Daroch M."/>
            <person name="Liang Y."/>
            <person name="Jiang D."/>
            <person name="Shah M."/>
        </authorList>
    </citation>
    <scope>NUCLEOTIDE SEQUENCE [LARGE SCALE GENOMIC DNA]</scope>
    <source>
        <strain evidence="11 12">PCC 6715</strain>
    </source>
</reference>
<dbReference type="InterPro" id="IPR003442">
    <property type="entry name" value="T6A_TsaE"/>
</dbReference>
<dbReference type="OrthoDB" id="9815896at2"/>
<comment type="subcellular location">
    <subcellularLocation>
        <location evidence="1">Cytoplasm</location>
    </subcellularLocation>
</comment>
<keyword evidence="4" id="KW-0963">Cytoplasm</keyword>
<evidence type="ECO:0000256" key="1">
    <source>
        <dbReference type="ARBA" id="ARBA00004496"/>
    </source>
</evidence>